<evidence type="ECO:0000256" key="1">
    <source>
        <dbReference type="SAM" id="MobiDB-lite"/>
    </source>
</evidence>
<feature type="region of interest" description="Disordered" evidence="1">
    <location>
        <begin position="59"/>
        <end position="93"/>
    </location>
</feature>
<organism evidence="2 3">
    <name type="scientific">Portunus trituberculatus</name>
    <name type="common">Swimming crab</name>
    <name type="synonym">Neptunus trituberculatus</name>
    <dbReference type="NCBI Taxonomy" id="210409"/>
    <lineage>
        <taxon>Eukaryota</taxon>
        <taxon>Metazoa</taxon>
        <taxon>Ecdysozoa</taxon>
        <taxon>Arthropoda</taxon>
        <taxon>Crustacea</taxon>
        <taxon>Multicrustacea</taxon>
        <taxon>Malacostraca</taxon>
        <taxon>Eumalacostraca</taxon>
        <taxon>Eucarida</taxon>
        <taxon>Decapoda</taxon>
        <taxon>Pleocyemata</taxon>
        <taxon>Brachyura</taxon>
        <taxon>Eubrachyura</taxon>
        <taxon>Portunoidea</taxon>
        <taxon>Portunidae</taxon>
        <taxon>Portuninae</taxon>
        <taxon>Portunus</taxon>
    </lineage>
</organism>
<dbReference type="AlphaFoldDB" id="A0A5B7CT01"/>
<comment type="caution">
    <text evidence="2">The sequence shown here is derived from an EMBL/GenBank/DDBJ whole genome shotgun (WGS) entry which is preliminary data.</text>
</comment>
<reference evidence="2 3" key="1">
    <citation type="submission" date="2019-05" db="EMBL/GenBank/DDBJ databases">
        <title>Another draft genome of Portunus trituberculatus and its Hox gene families provides insights of decapod evolution.</title>
        <authorList>
            <person name="Jeong J.-H."/>
            <person name="Song I."/>
            <person name="Kim S."/>
            <person name="Choi T."/>
            <person name="Kim D."/>
            <person name="Ryu S."/>
            <person name="Kim W."/>
        </authorList>
    </citation>
    <scope>NUCLEOTIDE SEQUENCE [LARGE SCALE GENOMIC DNA]</scope>
    <source>
        <tissue evidence="2">Muscle</tissue>
    </source>
</reference>
<dbReference type="EMBL" id="VSRR010000161">
    <property type="protein sequence ID" value="MPC11406.1"/>
    <property type="molecule type" value="Genomic_DNA"/>
</dbReference>
<protein>
    <submittedName>
        <fullName evidence="2">Uncharacterized protein</fullName>
    </submittedName>
</protein>
<keyword evidence="3" id="KW-1185">Reference proteome</keyword>
<dbReference type="Proteomes" id="UP000324222">
    <property type="component" value="Unassembled WGS sequence"/>
</dbReference>
<sequence length="93" mass="10192">MSTLVTACCLSWLAGRRAHRHSFNTDREIHLYQNIKATATTNSVSPPHHQRLPANVVVSKRTDSPGNGKHKIQHEGSVSGIPRAASKLEVNSK</sequence>
<gene>
    <name evidence="2" type="ORF">E2C01_004070</name>
</gene>
<accession>A0A5B7CT01</accession>
<name>A0A5B7CT01_PORTR</name>
<proteinExistence type="predicted"/>
<evidence type="ECO:0000313" key="3">
    <source>
        <dbReference type="Proteomes" id="UP000324222"/>
    </source>
</evidence>
<evidence type="ECO:0000313" key="2">
    <source>
        <dbReference type="EMBL" id="MPC11406.1"/>
    </source>
</evidence>